<keyword evidence="5" id="KW-0472">Membrane</keyword>
<organism evidence="7">
    <name type="scientific">Fusobacterium hwasookii ChDC F174</name>
    <dbReference type="NCBI Taxonomy" id="1307442"/>
    <lineage>
        <taxon>Bacteria</taxon>
        <taxon>Fusobacteriati</taxon>
        <taxon>Fusobacteriota</taxon>
        <taxon>Fusobacteriia</taxon>
        <taxon>Fusobacteriales</taxon>
        <taxon>Fusobacteriaceae</taxon>
        <taxon>Fusobacterium</taxon>
    </lineage>
</organism>
<dbReference type="EMBL" id="CP013331">
    <property type="protein sequence ID" value="ALQ39645.1"/>
    <property type="molecule type" value="Genomic_DNA"/>
</dbReference>
<dbReference type="PANTHER" id="PTHR10465:SF0">
    <property type="entry name" value="SARCALUMENIN"/>
    <property type="match status" value="1"/>
</dbReference>
<evidence type="ECO:0000256" key="2">
    <source>
        <dbReference type="ARBA" id="ARBA00022741"/>
    </source>
</evidence>
<dbReference type="RefSeq" id="WP_029493200.1">
    <property type="nucleotide sequence ID" value="NZ_ATKF01000051.1"/>
</dbReference>
<sequence>MEENNLVNYEGIDLLIKILNKSDKDNRVKKNIENLDNIVNTKFKKLLNFSNIIPATIFFDIQNLNLDLKEFSIYPKIFGKNIIGVGGCFSSGKSAFINSILEERILPIDTIITTSFPTYILNETINRNILLTSFQEMLEVDKLDLKKLSHRFYEEYGVHLSTVVDKIFIENNSFDYENLALLDTPGYNADSDSGKKDMEISYSQLRRVKYIIWIIDINNGGLRNDDLDFINSLGKDKEIFFVINKADTVSDEKARYDVYQHIQNQIENEKFNSLGVALYSSRSSKNKEKKTYPGNDVKKFLAQINNLENINFLEDIGNCFKEIISKIDKILADSQNKSDKLINTVNQYDAAMYKLDDYSKKYSSEDLIKIIKEEKEKKGNIIELEKLVNDFIIEYVNELQNLFKNIETEFELGKGKLSNYIKNINLENIRVKLDPSKIGSFIKVSFVENPKSNIIIEKSQEKFNQKSEVKTVNRENTILNTEKNIPKKKIVKQELSQDKFIRELKKLFGEN</sequence>
<dbReference type="Pfam" id="PF00350">
    <property type="entry name" value="Dynamin_N"/>
    <property type="match status" value="1"/>
</dbReference>
<dbReference type="SUPFAM" id="SSF52540">
    <property type="entry name" value="P-loop containing nucleoside triphosphate hydrolases"/>
    <property type="match status" value="1"/>
</dbReference>
<dbReference type="InterPro" id="IPR027417">
    <property type="entry name" value="P-loop_NTPase"/>
</dbReference>
<dbReference type="GO" id="GO:0005525">
    <property type="term" value="F:GTP binding"/>
    <property type="evidence" value="ECO:0007669"/>
    <property type="project" value="UniProtKB-KW"/>
</dbReference>
<accession>A0A0S2ZL25</accession>
<evidence type="ECO:0000313" key="7">
    <source>
        <dbReference type="EMBL" id="ALQ39645.1"/>
    </source>
</evidence>
<dbReference type="KEGG" id="fhw:RN87_03625"/>
<dbReference type="InterPro" id="IPR045063">
    <property type="entry name" value="Dynamin_N"/>
</dbReference>
<evidence type="ECO:0000256" key="1">
    <source>
        <dbReference type="ARBA" id="ARBA00004370"/>
    </source>
</evidence>
<dbReference type="PANTHER" id="PTHR10465">
    <property type="entry name" value="TRANSMEMBRANE GTPASE FZO1"/>
    <property type="match status" value="1"/>
</dbReference>
<evidence type="ECO:0000256" key="3">
    <source>
        <dbReference type="ARBA" id="ARBA00022801"/>
    </source>
</evidence>
<keyword evidence="4" id="KW-0342">GTP-binding</keyword>
<dbReference type="AlphaFoldDB" id="A0A0S2ZL25"/>
<reference evidence="7 8" key="1">
    <citation type="submission" date="2015-11" db="EMBL/GenBank/DDBJ databases">
        <authorList>
            <person name="Zhang Y."/>
            <person name="Guo Z."/>
        </authorList>
    </citation>
    <scope>NUCLEOTIDE SEQUENCE [LARGE SCALE GENOMIC DNA]</scope>
    <source>
        <strain evidence="7 8">ChDC F174</strain>
    </source>
</reference>
<evidence type="ECO:0000259" key="6">
    <source>
        <dbReference type="Pfam" id="PF00350"/>
    </source>
</evidence>
<dbReference type="GO" id="GO:0016020">
    <property type="term" value="C:membrane"/>
    <property type="evidence" value="ECO:0007669"/>
    <property type="project" value="UniProtKB-SubCell"/>
</dbReference>
<evidence type="ECO:0000256" key="4">
    <source>
        <dbReference type="ARBA" id="ARBA00023134"/>
    </source>
</evidence>
<keyword evidence="3" id="KW-0378">Hydrolase</keyword>
<evidence type="ECO:0000313" key="8">
    <source>
        <dbReference type="Proteomes" id="UP000063275"/>
    </source>
</evidence>
<name>A0A0S2ZL25_9FUSO</name>
<dbReference type="GO" id="GO:0003924">
    <property type="term" value="F:GTPase activity"/>
    <property type="evidence" value="ECO:0007669"/>
    <property type="project" value="InterPro"/>
</dbReference>
<dbReference type="Gene3D" id="3.40.50.300">
    <property type="entry name" value="P-loop containing nucleotide triphosphate hydrolases"/>
    <property type="match status" value="1"/>
</dbReference>
<proteinExistence type="predicted"/>
<keyword evidence="2" id="KW-0547">Nucleotide-binding</keyword>
<gene>
    <name evidence="7" type="ORF">RN87_03625</name>
</gene>
<protein>
    <recommendedName>
        <fullName evidence="6">Dynamin N-terminal domain-containing protein</fullName>
    </recommendedName>
</protein>
<feature type="domain" description="Dynamin N-terminal" evidence="6">
    <location>
        <begin position="83"/>
        <end position="245"/>
    </location>
</feature>
<dbReference type="Proteomes" id="UP000063275">
    <property type="component" value="Chromosome"/>
</dbReference>
<evidence type="ECO:0000256" key="5">
    <source>
        <dbReference type="ARBA" id="ARBA00023136"/>
    </source>
</evidence>
<dbReference type="InterPro" id="IPR027094">
    <property type="entry name" value="Mitofusin_fam"/>
</dbReference>
<comment type="subcellular location">
    <subcellularLocation>
        <location evidence="1">Membrane</location>
    </subcellularLocation>
</comment>